<accession>A0A0D1E6L8</accession>
<dbReference type="VEuPathDB" id="FungiDB:UMAG_05095"/>
<dbReference type="InParanoid" id="A0A0D1E6L8"/>
<gene>
    <name evidence="1" type="ORF">UMAG_05095</name>
</gene>
<organism evidence="1 2">
    <name type="scientific">Mycosarcoma maydis</name>
    <name type="common">Corn smut fungus</name>
    <name type="synonym">Ustilago maydis</name>
    <dbReference type="NCBI Taxonomy" id="5270"/>
    <lineage>
        <taxon>Eukaryota</taxon>
        <taxon>Fungi</taxon>
        <taxon>Dikarya</taxon>
        <taxon>Basidiomycota</taxon>
        <taxon>Ustilaginomycotina</taxon>
        <taxon>Ustilaginomycetes</taxon>
        <taxon>Ustilaginales</taxon>
        <taxon>Ustilaginaceae</taxon>
        <taxon>Mycosarcoma</taxon>
    </lineage>
</organism>
<dbReference type="Proteomes" id="UP000000561">
    <property type="component" value="Chromosome 4"/>
</dbReference>
<dbReference type="GeneID" id="23565078"/>
<dbReference type="RefSeq" id="XP_011388168.1">
    <property type="nucleotide sequence ID" value="XM_011389866.1"/>
</dbReference>
<protein>
    <submittedName>
        <fullName evidence="1">Uncharacterized protein</fullName>
    </submittedName>
</protein>
<sequence length="123" mass="12983">MCRRLGIRVASAGRGEKLQVELIEVIELPAVGEVRRLESDQVNADNSIGEPSSLELDVPGRIGLGWSSQVSSAVYHSAKCGVADILACVTAGKGQLDVLNTSTSVTTLLDVQVMHPTHSTIDS</sequence>
<dbReference type="EMBL" id="CM003143">
    <property type="protein sequence ID" value="KIS70020.1"/>
    <property type="molecule type" value="Genomic_DNA"/>
</dbReference>
<keyword evidence="2" id="KW-1185">Reference proteome</keyword>
<evidence type="ECO:0000313" key="1">
    <source>
        <dbReference type="EMBL" id="KIS70020.1"/>
    </source>
</evidence>
<reference evidence="1 2" key="1">
    <citation type="journal article" date="2006" name="Nature">
        <title>Insights from the genome of the biotrophic fungal plant pathogen Ustilago maydis.</title>
        <authorList>
            <person name="Kamper J."/>
            <person name="Kahmann R."/>
            <person name="Bolker M."/>
            <person name="Ma L.J."/>
            <person name="Brefort T."/>
            <person name="Saville B.J."/>
            <person name="Banuett F."/>
            <person name="Kronstad J.W."/>
            <person name="Gold S.E."/>
            <person name="Muller O."/>
            <person name="Perlin M.H."/>
            <person name="Wosten H.A."/>
            <person name="de Vries R."/>
            <person name="Ruiz-Herrera J."/>
            <person name="Reynaga-Pena C.G."/>
            <person name="Snetselaar K."/>
            <person name="McCann M."/>
            <person name="Perez-Martin J."/>
            <person name="Feldbrugge M."/>
            <person name="Basse C.W."/>
            <person name="Steinberg G."/>
            <person name="Ibeas J.I."/>
            <person name="Holloman W."/>
            <person name="Guzman P."/>
            <person name="Farman M."/>
            <person name="Stajich J.E."/>
            <person name="Sentandreu R."/>
            <person name="Gonzalez-Prieto J.M."/>
            <person name="Kennell J.C."/>
            <person name="Molina L."/>
            <person name="Schirawski J."/>
            <person name="Mendoza-Mendoza A."/>
            <person name="Greilinger D."/>
            <person name="Munch K."/>
            <person name="Rossel N."/>
            <person name="Scherer M."/>
            <person name="Vranes M."/>
            <person name="Ladendorf O."/>
            <person name="Vincon V."/>
            <person name="Fuchs U."/>
            <person name="Sandrock B."/>
            <person name="Meng S."/>
            <person name="Ho E.C."/>
            <person name="Cahill M.J."/>
            <person name="Boyce K.J."/>
            <person name="Klose J."/>
            <person name="Klosterman S.J."/>
            <person name="Deelstra H.J."/>
            <person name="Ortiz-Castellanos L."/>
            <person name="Li W."/>
            <person name="Sanchez-Alonso P."/>
            <person name="Schreier P.H."/>
            <person name="Hauser-Hahn I."/>
            <person name="Vaupel M."/>
            <person name="Koopmann E."/>
            <person name="Friedrich G."/>
            <person name="Voss H."/>
            <person name="Schluter T."/>
            <person name="Margolis J."/>
            <person name="Platt D."/>
            <person name="Swimmer C."/>
            <person name="Gnirke A."/>
            <person name="Chen F."/>
            <person name="Vysotskaia V."/>
            <person name="Mannhaupt G."/>
            <person name="Guldener U."/>
            <person name="Munsterkotter M."/>
            <person name="Haase D."/>
            <person name="Oesterheld M."/>
            <person name="Mewes H.W."/>
            <person name="Mauceli E.W."/>
            <person name="DeCaprio D."/>
            <person name="Wade C.M."/>
            <person name="Butler J."/>
            <person name="Young S."/>
            <person name="Jaffe D.B."/>
            <person name="Calvo S."/>
            <person name="Nusbaum C."/>
            <person name="Galagan J."/>
            <person name="Birren B.W."/>
        </authorList>
    </citation>
    <scope>NUCLEOTIDE SEQUENCE [LARGE SCALE GENOMIC DNA]</scope>
    <source>
        <strain evidence="2">DSM 14603 / FGSC 9021 / UM521</strain>
    </source>
</reference>
<dbReference type="KEGG" id="uma:UMAG_05095"/>
<evidence type="ECO:0000313" key="2">
    <source>
        <dbReference type="Proteomes" id="UP000000561"/>
    </source>
</evidence>
<proteinExistence type="predicted"/>
<dbReference type="AlphaFoldDB" id="A0A0D1E6L8"/>
<name>A0A0D1E6L8_MYCMD</name>